<evidence type="ECO:0000313" key="4">
    <source>
        <dbReference type="Proteomes" id="UP001150217"/>
    </source>
</evidence>
<dbReference type="EMBL" id="JANVFT010000045">
    <property type="protein sequence ID" value="KAJ4489055.1"/>
    <property type="molecule type" value="Genomic_DNA"/>
</dbReference>
<gene>
    <name evidence="3" type="ORF">C8R41DRAFT_867862</name>
</gene>
<evidence type="ECO:0000256" key="1">
    <source>
        <dbReference type="SAM" id="MobiDB-lite"/>
    </source>
</evidence>
<comment type="caution">
    <text evidence="3">The sequence shown here is derived from an EMBL/GenBank/DDBJ whole genome shotgun (WGS) entry which is preliminary data.</text>
</comment>
<dbReference type="PROSITE" id="PS50181">
    <property type="entry name" value="FBOX"/>
    <property type="match status" value="1"/>
</dbReference>
<proteinExistence type="predicted"/>
<protein>
    <recommendedName>
        <fullName evidence="2">F-box domain-containing protein</fullName>
    </recommendedName>
</protein>
<keyword evidence="4" id="KW-1185">Reference proteome</keyword>
<feature type="region of interest" description="Disordered" evidence="1">
    <location>
        <begin position="12"/>
        <end position="35"/>
    </location>
</feature>
<dbReference type="InterPro" id="IPR036047">
    <property type="entry name" value="F-box-like_dom_sf"/>
</dbReference>
<dbReference type="Pfam" id="PF12937">
    <property type="entry name" value="F-box-like"/>
    <property type="match status" value="1"/>
</dbReference>
<evidence type="ECO:0000259" key="2">
    <source>
        <dbReference type="PROSITE" id="PS50181"/>
    </source>
</evidence>
<accession>A0ABQ8VD32</accession>
<sequence length="559" mass="62669">MITFFLFHSSPGDSKGIRSSPTLEVDGCNSNSDSTGSALDYPHLYRPSRNPSMCISISTSKIIPSLPEDVLFMIFQHLSLQDVLSIRRVCRSFKDITHSRGLWVLILRKEVWDRDIPTPRFNLDHLSSAQIEKQVAISLHLHLNWTSKSPKVIRRRHVTVATPRARITSLHFITLGECSCLLSFSLKSRVEPRTVTIECWDLSSLRCKARRTVQWFGGYAVNSDPEMSFKLQGLIMQKVADFHSVEILAFDPSASSADLALIPLITLNTAAKSILSFSGTTVIFRTPNDELKILDIIRPFYEIKLEDRQPFVPPNQPDSFEAVLDNEYAIILRPKTLALYSLGTFRRGSHPPSASLSPSQVHEFQWRIDSCVMQRQISPSAPYLSNDSKPSTLNILIRYSSLFPWPVNLLHHYTLYPNDSYISSATNKHSSTTTGFAITSNNLPYKFPPVLSQTIVSPVRLFAITDMALGPYGTAVWFDSHTDYHGEVGQRLAGLMLDREETGSNNITAADQVSTMPSMVFGAHEKDDWNRLAIDEGEGCIAVGSTTGEIIIEDYAERQ</sequence>
<reference evidence="3" key="1">
    <citation type="submission" date="2022-08" db="EMBL/GenBank/DDBJ databases">
        <title>A Global Phylogenomic Analysis of the Shiitake Genus Lentinula.</title>
        <authorList>
            <consortium name="DOE Joint Genome Institute"/>
            <person name="Sierra-Patev S."/>
            <person name="Min B."/>
            <person name="Naranjo-Ortiz M."/>
            <person name="Looney B."/>
            <person name="Konkel Z."/>
            <person name="Slot J.C."/>
            <person name="Sakamoto Y."/>
            <person name="Steenwyk J.L."/>
            <person name="Rokas A."/>
            <person name="Carro J."/>
            <person name="Camarero S."/>
            <person name="Ferreira P."/>
            <person name="Molpeceres G."/>
            <person name="Ruiz-Duenas F.J."/>
            <person name="Serrano A."/>
            <person name="Henrissat B."/>
            <person name="Drula E."/>
            <person name="Hughes K.W."/>
            <person name="Mata J.L."/>
            <person name="Ishikawa N.K."/>
            <person name="Vargas-Isla R."/>
            <person name="Ushijima S."/>
            <person name="Smith C.A."/>
            <person name="Ahrendt S."/>
            <person name="Andreopoulos W."/>
            <person name="He G."/>
            <person name="Labutti K."/>
            <person name="Lipzen A."/>
            <person name="Ng V."/>
            <person name="Riley R."/>
            <person name="Sandor L."/>
            <person name="Barry K."/>
            <person name="Martinez A.T."/>
            <person name="Xiao Y."/>
            <person name="Gibbons J.G."/>
            <person name="Terashima K."/>
            <person name="Grigoriev I.V."/>
            <person name="Hibbett D.S."/>
        </authorList>
    </citation>
    <scope>NUCLEOTIDE SEQUENCE</scope>
    <source>
        <strain evidence="3">RHP3577 ss4</strain>
    </source>
</reference>
<dbReference type="SUPFAM" id="SSF81383">
    <property type="entry name" value="F-box domain"/>
    <property type="match status" value="1"/>
</dbReference>
<dbReference type="SMART" id="SM00256">
    <property type="entry name" value="FBOX"/>
    <property type="match status" value="1"/>
</dbReference>
<evidence type="ECO:0000313" key="3">
    <source>
        <dbReference type="EMBL" id="KAJ4489055.1"/>
    </source>
</evidence>
<feature type="domain" description="F-box" evidence="2">
    <location>
        <begin position="60"/>
        <end position="106"/>
    </location>
</feature>
<name>A0ABQ8VD32_9AGAR</name>
<organism evidence="3 4">
    <name type="scientific">Lentinula lateritia</name>
    <dbReference type="NCBI Taxonomy" id="40482"/>
    <lineage>
        <taxon>Eukaryota</taxon>
        <taxon>Fungi</taxon>
        <taxon>Dikarya</taxon>
        <taxon>Basidiomycota</taxon>
        <taxon>Agaricomycotina</taxon>
        <taxon>Agaricomycetes</taxon>
        <taxon>Agaricomycetidae</taxon>
        <taxon>Agaricales</taxon>
        <taxon>Marasmiineae</taxon>
        <taxon>Omphalotaceae</taxon>
        <taxon>Lentinula</taxon>
    </lineage>
</organism>
<dbReference type="InterPro" id="IPR001810">
    <property type="entry name" value="F-box_dom"/>
</dbReference>
<feature type="compositionally biased region" description="Polar residues" evidence="1">
    <location>
        <begin position="17"/>
        <end position="35"/>
    </location>
</feature>
<dbReference type="Proteomes" id="UP001150217">
    <property type="component" value="Unassembled WGS sequence"/>
</dbReference>
<dbReference type="Gene3D" id="1.20.1280.50">
    <property type="match status" value="1"/>
</dbReference>